<evidence type="ECO:0000256" key="2">
    <source>
        <dbReference type="ARBA" id="ARBA00023163"/>
    </source>
</evidence>
<dbReference type="InterPro" id="IPR009057">
    <property type="entry name" value="Homeodomain-like_sf"/>
</dbReference>
<dbReference type="InterPro" id="IPR036271">
    <property type="entry name" value="Tet_transcr_reg_TetR-rel_C_sf"/>
</dbReference>
<dbReference type="SUPFAM" id="SSF48498">
    <property type="entry name" value="Tetracyclin repressor-like, C-terminal domain"/>
    <property type="match status" value="1"/>
</dbReference>
<gene>
    <name evidence="4" type="ORF">KIN_01090</name>
</gene>
<dbReference type="Pfam" id="PF13305">
    <property type="entry name" value="TetR_C_33"/>
    <property type="match status" value="1"/>
</dbReference>
<dbReference type="Proteomes" id="UP000436822">
    <property type="component" value="Unassembled WGS sequence"/>
</dbReference>
<accession>A0A6N6JA20</accession>
<dbReference type="AlphaFoldDB" id="A0A6N6JA20"/>
<evidence type="ECO:0000259" key="3">
    <source>
        <dbReference type="Pfam" id="PF13305"/>
    </source>
</evidence>
<reference evidence="4 5" key="1">
    <citation type="submission" date="2019-12" db="EMBL/GenBank/DDBJ databases">
        <title>Litoreibacter badius sp. nov., a novel bacteriochlorophyll a-containing bacterium in the genus Litoreibacter.</title>
        <authorList>
            <person name="Kanamuro M."/>
            <person name="Takabe Y."/>
            <person name="Mori K."/>
            <person name="Takaichi S."/>
            <person name="Hanada S."/>
        </authorList>
    </citation>
    <scope>NUCLEOTIDE SEQUENCE [LARGE SCALE GENOMIC DNA]</scope>
    <source>
        <strain evidence="4 5">K6</strain>
    </source>
</reference>
<feature type="domain" description="HTH-type transcriptional regulator MT1864/Rv1816-like C-terminal" evidence="3">
    <location>
        <begin position="93"/>
        <end position="183"/>
    </location>
</feature>
<proteinExistence type="predicted"/>
<organism evidence="4 5">
    <name type="scientific">Litoreibacter roseus</name>
    <dbReference type="NCBI Taxonomy" id="2601869"/>
    <lineage>
        <taxon>Bacteria</taxon>
        <taxon>Pseudomonadati</taxon>
        <taxon>Pseudomonadota</taxon>
        <taxon>Alphaproteobacteria</taxon>
        <taxon>Rhodobacterales</taxon>
        <taxon>Roseobacteraceae</taxon>
        <taxon>Litoreibacter</taxon>
    </lineage>
</organism>
<dbReference type="SUPFAM" id="SSF46689">
    <property type="entry name" value="Homeodomain-like"/>
    <property type="match status" value="1"/>
</dbReference>
<evidence type="ECO:0000313" key="5">
    <source>
        <dbReference type="Proteomes" id="UP000436822"/>
    </source>
</evidence>
<keyword evidence="1" id="KW-0805">Transcription regulation</keyword>
<protein>
    <recommendedName>
        <fullName evidence="3">HTH-type transcriptional regulator MT1864/Rv1816-like C-terminal domain-containing protein</fullName>
    </recommendedName>
</protein>
<evidence type="ECO:0000313" key="4">
    <source>
        <dbReference type="EMBL" id="GFE63035.1"/>
    </source>
</evidence>
<comment type="caution">
    <text evidence="4">The sequence shown here is derived from an EMBL/GenBank/DDBJ whole genome shotgun (WGS) entry which is preliminary data.</text>
</comment>
<dbReference type="Gene3D" id="1.10.357.10">
    <property type="entry name" value="Tetracycline Repressor, domain 2"/>
    <property type="match status" value="1"/>
</dbReference>
<name>A0A6N6JA20_9RHOB</name>
<keyword evidence="2" id="KW-0804">Transcription</keyword>
<dbReference type="EMBL" id="BLJE01000001">
    <property type="protein sequence ID" value="GFE63035.1"/>
    <property type="molecule type" value="Genomic_DNA"/>
</dbReference>
<evidence type="ECO:0000256" key="1">
    <source>
        <dbReference type="ARBA" id="ARBA00023015"/>
    </source>
</evidence>
<dbReference type="OrthoDB" id="7223515at2"/>
<keyword evidence="5" id="KW-1185">Reference proteome</keyword>
<dbReference type="InterPro" id="IPR025996">
    <property type="entry name" value="MT1864/Rv1816-like_C"/>
</dbReference>
<dbReference type="RefSeq" id="WP_159804021.1">
    <property type="nucleotide sequence ID" value="NZ_BLJE01000001.1"/>
</dbReference>
<sequence>MAGKVQKKREELRILLINIAEARIIDGGISQIRARDLAKDAGCAVGAIYNVFGDLNELVMAVNGRTFKRLGDHVMGTVKSHPDSTSAETLVIMGHAYLDFASKNAPAWRTLFDLEMSSDHDVPEWYMSEMRALLALIAKPLAEVFPDMEAEDVALMTRGLFSSIHGIVLLGLERRISAVPEDQLKHMISLVLNNLTKSAQKK</sequence>